<dbReference type="GO" id="GO:0006508">
    <property type="term" value="P:proteolysis"/>
    <property type="evidence" value="ECO:0007669"/>
    <property type="project" value="InterPro"/>
</dbReference>
<dbReference type="Pfam" id="PF00531">
    <property type="entry name" value="Death"/>
    <property type="match status" value="1"/>
</dbReference>
<feature type="domain" description="Caspase family p10" evidence="14">
    <location>
        <begin position="2381"/>
        <end position="2442"/>
    </location>
</feature>
<dbReference type="Gene3D" id="1.10.10.10">
    <property type="entry name" value="Winged helix-like DNA-binding domain superfamily/Winged helix DNA-binding domain"/>
    <property type="match status" value="2"/>
</dbReference>
<feature type="domain" description="Caspase family p20" evidence="15">
    <location>
        <begin position="2262"/>
        <end position="2367"/>
    </location>
</feature>
<dbReference type="Pfam" id="PF16095">
    <property type="entry name" value="COR-A"/>
    <property type="match status" value="2"/>
</dbReference>
<protein>
    <recommendedName>
        <fullName evidence="6">Spliceosome-associated protein CWC27 homolog</fullName>
    </recommendedName>
    <alternativeName>
        <fullName evidence="7">Probable inactive peptidyl-prolyl cis-trans isomerase CWC27 homolog</fullName>
    </alternativeName>
</protein>
<evidence type="ECO:0000313" key="16">
    <source>
        <dbReference type="EnsemblMetazoa" id="Aqu2.1.24141_001"/>
    </source>
</evidence>
<dbReference type="eggNOG" id="KOG3573">
    <property type="taxonomic scope" value="Eukaryota"/>
</dbReference>
<keyword evidence="5" id="KW-0539">Nucleus</keyword>
<evidence type="ECO:0000256" key="10">
    <source>
        <dbReference type="SAM" id="Coils"/>
    </source>
</evidence>
<comment type="subcellular location">
    <subcellularLocation>
        <location evidence="1">Nucleus</location>
    </subcellularLocation>
</comment>
<comment type="similarity">
    <text evidence="2">Belongs to the cyclophilin-type PPIase family.</text>
</comment>
<feature type="compositionally biased region" description="Basic and acidic residues" evidence="11">
    <location>
        <begin position="1407"/>
        <end position="1429"/>
    </location>
</feature>
<keyword evidence="4" id="KW-0677">Repeat</keyword>
<dbReference type="STRING" id="400682.A0A1X7U9K3"/>
<feature type="domain" description="Death" evidence="12">
    <location>
        <begin position="996"/>
        <end position="1072"/>
    </location>
</feature>
<dbReference type="InterPro" id="IPR044666">
    <property type="entry name" value="Cyclophilin_A-like"/>
</dbReference>
<dbReference type="SUPFAM" id="SSF52540">
    <property type="entry name" value="P-loop containing nucleoside triphosphate hydrolases"/>
    <property type="match status" value="2"/>
</dbReference>
<feature type="region of interest" description="Disordered" evidence="11">
    <location>
        <begin position="1395"/>
        <end position="1429"/>
    </location>
</feature>
<dbReference type="InterPro" id="IPR015917">
    <property type="entry name" value="Pept_C14A"/>
</dbReference>
<evidence type="ECO:0000259" key="13">
    <source>
        <dbReference type="PROSITE" id="PS50072"/>
    </source>
</evidence>
<dbReference type="InterPro" id="IPR001309">
    <property type="entry name" value="Pept_C14_p20"/>
</dbReference>
<dbReference type="InterPro" id="IPR000488">
    <property type="entry name" value="Death_dom"/>
</dbReference>
<dbReference type="GO" id="GO:0007165">
    <property type="term" value="P:signal transduction"/>
    <property type="evidence" value="ECO:0007669"/>
    <property type="project" value="InterPro"/>
</dbReference>
<evidence type="ECO:0000256" key="5">
    <source>
        <dbReference type="ARBA" id="ARBA00023242"/>
    </source>
</evidence>
<dbReference type="InterPro" id="IPR029030">
    <property type="entry name" value="Caspase-like_dom_sf"/>
</dbReference>
<comment type="subunit">
    <text evidence="8">Part of the activated spliceosome B/catalytic step 1 spliceosome, one of the forms of the spliceosome which has a well-formed active site but still cannot catalyze the branching reaction and is composed at least of 52 proteins, the U2, U5 and U6 snRNAs and the pre-mRNA. Recruited during early steps of activated spliceosome B maturation, it is probably one of the first proteins released from this complex as he matures to the spliceosome C complex. Component of the minor spliceosome, which splices U12-type introns.</text>
</comment>
<dbReference type="GO" id="GO:0071013">
    <property type="term" value="C:catalytic step 2 spliceosome"/>
    <property type="evidence" value="ECO:0007669"/>
    <property type="project" value="TreeGrafter"/>
</dbReference>
<sequence length="2501" mass="283282">PKTDSPTTKTGAGNKDEGAQASANVEETDGPTPPQQGPPVWPNDDETVKCVIESREFNEDLVQDIRILLMPATTSEEEPVVHYLKKSSKKVIETYIDGQVLQMDRKILRPSENIQNKSNDHQRKEKVLTIDKLANVIQRLEKARFDKTKWKKLGGTLGLHPNTLNMISANERGVTDDCFRECLSKWLRRSDGSDKVGKPSYDTLADALDKINGCKAQADYIRSLSKEDSSEGKKSARSTGRRSDSTTTSGTENKDGVEVPQASDAKESDGLTQGHIWTTPAADRIPDTQNPATQRKIEKWLKEGEVELEITRINMHGAPGAGKTCTQHLLLNEPPPAPPDELTDSTPIACPAVKATRISIDGKNKWERVKEEDLLNQLASRLNEALNEAEHIREAPVRANPVSVRSEHSSLEAELPEKKPIEEEPLEKKPTDMEVIKKIVSALEAEKFAKLSTNWVYFIDSGGQPAYRELLPLFTRAAALNIITIDLTKGLDKKCEFQYRFDQLEYPININQSYSNRDIIQSTVSSGAMFNPIEIPYLSESDKKKNIHPRYFVLGTRKDKLEENGTLDELEKMNKVLLEEYKANIKVIRNRQDHDNIIYPVNTMLKGSEREEASVALCTKISSFGVAMTIRIPIRLFVFEISLQREAKQKGRSFLTKEEVKEIGKALRLDEESDIEKALRYLHNVTIILYYPDILENIIFVDPKPILDVLSLLIASTYTYRTEADNLRILGLFNENLLQSFGKEIFEHADFESSHMIKLLIHLHIIAKVKKREEGDYFFPCALPSHGELKAPPTVIQPLLIAWKIEKRDEITLAIPQGLFPLTIVHLLEKRDDIRFSPVDKKYYRCNNAMSLRVFEEYHIDIINRYTHLEIHVRGHCRDICPQIREIVSEAVVDSCKDLRLKEDNKFVFAFKCPPRNTCIVKEDKCSTWCTHCLVQCKVLQGDDDSYKCWFSDHQSSSPGAESSLEGPPTKRHRAQLGTKSLVVILDLLKKYEYSGVSYYNLGLRLGLYSSTLDVIKAENNDVCSCLKECLKKWLGQADDVKSVGGPTYDALIQALRKMGENAVADGIERDINSQGPHGSRGEPVAEARQKCCAAHINGKYTENFFKLSYYEFLGSIYITEPPTKGKVLLKTTLGDIDIELWSKEAPLACRNFIQLCLEDYYNDTIFHRVVFEFVAQGGDPTGTGEGGESIYGSPFKDEFHQRLKFNRRGLVGMANGGKNDNTSQFFITLGRTDELNNKNTLFGKVRGDIVPPTANPISTEDTPAADRIPDTQNPLIEGHIWTTPAADRTPDTQNPATQRKIEKWLKEGEVKLEITRINMHGAPGAGKTCSQHLLLNEPPPEKLTDSTPIACPAVQATRISIDGKNKWERVKEEDLLNQLASCLNEAPNEAEHIREAPVPANPVSVRSEHSSLEAEPPEKKPIEEEQLEKKPTDMEVIKKIVSALEAEKFAKLSTNWVYFIDSGGQPAYRELLPLFTRAAALNIITIDLTKGLDKKCQFQYRISQLEYPININQSYSNRDIIQSTVSSGAMFNPIEIPYVSECNKKKNIHPRYFVLGTRKDKLEENGTLDELEKMNKVLLEEHKANTKVIRNHQDHDNIIYPVNTMLKGSEREEASVALCTKISSFGVAMTIRIPIRLFVFEISLQREAKQKGRSFLTKEEVKEIGKALRLDEESDIEKALRYLHNVTIILYYPDILENIIFVDPKPILDVLSLLIASTYTYRTEADNLRILGLFNENLLQSFGKEIFEHADFESSHMIKLLIHLHIIAKVENREEGDYFFPCALPSHGELKAPPTVIQPLLIAWKIEKRDEITLAIPQGLFPLTIVHLLEKRDDIRFSPVDKEYYRCNNAMSLRVFEEYHIDIINRYTHLEIRVRGHCRDICPQIRELVSEAVVDSCKDLKLKEDNKFVFAFKCPPRNTCIVKEDKCSTWCTQCPVQCKVLQGDDDSYRCWFSDCQSSSPGAAETGMIRKRTHSMKGAEPSLEGPPTKRHKGQLDGGAQARAGDEDIDGSASQRLIEKYTKMTDEFDFSLLDAVKEAVAIKSIDDVKRCLLDLIKVADWASEVDAVKDKTSLEELLRRYCFLSNLSLLKWIAKKLDLKESKSRIDQLAKERDAFYSEVLAKDFAAAAIKDHEIIKEHHVEMTVVVSWSSSETTLGTFQDFITKEFKDLSMFIALTTVHHSWLTFVCTIAYLCVDAVKHAAVSLENGILQVILNNQGLPIHEQHGVIEFEYENNRFKEIAYEMNKLSRGYCIIINMKKDRETGNQEDVDSLRTLFKGTLKFTVGVYDDLTEEQIEMLMGNIREADHTKLCCFVMFILAHGGTDGSTYFQTSNEKKVKVSSIKHQIAEIDGLNGKPKLLFLQLCRGTTPDTGVLEVADEQPRYVTIPTGSDFLTSFATIENYISCRNRNGSRFIQSLCEVFTAHYTMFDVVTMMTMVTRKVADMSRAVRRGDGTIPLPRPKMNAYQAFISSVHIKGCNYEYSNHSASLFVVLKLFDCSHYCH</sequence>
<feature type="compositionally biased region" description="Basic and acidic residues" evidence="11">
    <location>
        <begin position="224"/>
        <end position="234"/>
    </location>
</feature>
<dbReference type="InterPro" id="IPR029000">
    <property type="entry name" value="Cyclophilin-like_dom_sf"/>
</dbReference>
<dbReference type="Gene3D" id="2.40.100.10">
    <property type="entry name" value="Cyclophilin-like"/>
    <property type="match status" value="1"/>
</dbReference>
<dbReference type="PROSITE" id="PS50208">
    <property type="entry name" value="CASPASE_P20"/>
    <property type="match status" value="1"/>
</dbReference>
<dbReference type="EnsemblMetazoa" id="Aqu2.1.24141_001">
    <property type="protein sequence ID" value="Aqu2.1.24141_001"/>
    <property type="gene ID" value="Aqu2.1.24141"/>
</dbReference>
<dbReference type="InterPro" id="IPR002130">
    <property type="entry name" value="Cyclophilin-type_PPIase_dom"/>
</dbReference>
<dbReference type="GO" id="GO:0003755">
    <property type="term" value="F:peptidyl-prolyl cis-trans isomerase activity"/>
    <property type="evidence" value="ECO:0007669"/>
    <property type="project" value="InterPro"/>
</dbReference>
<evidence type="ECO:0000256" key="6">
    <source>
        <dbReference type="ARBA" id="ARBA00040027"/>
    </source>
</evidence>
<reference evidence="16" key="1">
    <citation type="submission" date="2017-05" db="UniProtKB">
        <authorList>
            <consortium name="EnsemblMetazoa"/>
        </authorList>
    </citation>
    <scope>IDENTIFICATION</scope>
</reference>
<dbReference type="SUPFAM" id="SSF47986">
    <property type="entry name" value="DEATH domain"/>
    <property type="match status" value="2"/>
</dbReference>
<dbReference type="PROSITE" id="PS00170">
    <property type="entry name" value="CSA_PPIASE_1"/>
    <property type="match status" value="1"/>
</dbReference>
<dbReference type="Pfam" id="PF00656">
    <property type="entry name" value="Peptidase_C14"/>
    <property type="match status" value="1"/>
</dbReference>
<feature type="compositionally biased region" description="Pro residues" evidence="11">
    <location>
        <begin position="31"/>
        <end position="41"/>
    </location>
</feature>
<dbReference type="eggNOG" id="KOG0885">
    <property type="taxonomic scope" value="Eukaryota"/>
</dbReference>
<dbReference type="InterPro" id="IPR027417">
    <property type="entry name" value="P-loop_NTPase"/>
</dbReference>
<dbReference type="InParanoid" id="A0A1X7U9K3"/>
<dbReference type="Pfam" id="PF00160">
    <property type="entry name" value="Pro_isomerase"/>
    <property type="match status" value="1"/>
</dbReference>
<comment type="similarity">
    <text evidence="3 9">Belongs to the peptidase C14A family.</text>
</comment>
<dbReference type="PROSITE" id="PS50072">
    <property type="entry name" value="CSA_PPIASE_2"/>
    <property type="match status" value="1"/>
</dbReference>
<dbReference type="PROSITE" id="PS50017">
    <property type="entry name" value="DEATH_DOMAIN"/>
    <property type="match status" value="2"/>
</dbReference>
<dbReference type="SUPFAM" id="SSF50891">
    <property type="entry name" value="Cyclophilin-like"/>
    <property type="match status" value="1"/>
</dbReference>
<feature type="region of interest" description="Disordered" evidence="11">
    <location>
        <begin position="400"/>
        <end position="427"/>
    </location>
</feature>
<evidence type="ECO:0000256" key="9">
    <source>
        <dbReference type="RuleBase" id="RU003971"/>
    </source>
</evidence>
<name>A0A1X7U9K3_AMPQE</name>
<evidence type="ECO:0000256" key="4">
    <source>
        <dbReference type="ARBA" id="ARBA00022737"/>
    </source>
</evidence>
<evidence type="ECO:0000256" key="2">
    <source>
        <dbReference type="ARBA" id="ARBA00007365"/>
    </source>
</evidence>
<dbReference type="GO" id="GO:0004197">
    <property type="term" value="F:cysteine-type endopeptidase activity"/>
    <property type="evidence" value="ECO:0007669"/>
    <property type="project" value="InterPro"/>
</dbReference>
<dbReference type="CDD" id="cd01670">
    <property type="entry name" value="Death"/>
    <property type="match status" value="2"/>
</dbReference>
<proteinExistence type="inferred from homology"/>
<feature type="coiled-coil region" evidence="10">
    <location>
        <begin position="368"/>
        <end position="395"/>
    </location>
</feature>
<feature type="compositionally biased region" description="Polar residues" evidence="11">
    <location>
        <begin position="1"/>
        <end position="11"/>
    </location>
</feature>
<evidence type="ECO:0000259" key="15">
    <source>
        <dbReference type="PROSITE" id="PS50208"/>
    </source>
</evidence>
<feature type="domain" description="PPIase cyclophilin-type" evidence="13">
    <location>
        <begin position="1132"/>
        <end position="1270"/>
    </location>
</feature>
<organism evidence="16">
    <name type="scientific">Amphimedon queenslandica</name>
    <name type="common">Sponge</name>
    <dbReference type="NCBI Taxonomy" id="400682"/>
    <lineage>
        <taxon>Eukaryota</taxon>
        <taxon>Metazoa</taxon>
        <taxon>Porifera</taxon>
        <taxon>Demospongiae</taxon>
        <taxon>Heteroscleromorpha</taxon>
        <taxon>Haplosclerida</taxon>
        <taxon>Niphatidae</taxon>
        <taxon>Amphimedon</taxon>
    </lineage>
</organism>
<evidence type="ECO:0000259" key="12">
    <source>
        <dbReference type="PROSITE" id="PS50017"/>
    </source>
</evidence>
<feature type="region of interest" description="Disordered" evidence="11">
    <location>
        <begin position="1975"/>
        <end position="2006"/>
    </location>
</feature>
<keyword evidence="10" id="KW-0175">Coiled coil</keyword>
<feature type="region of interest" description="Disordered" evidence="11">
    <location>
        <begin position="223"/>
        <end position="292"/>
    </location>
</feature>
<dbReference type="PRINTS" id="PR00153">
    <property type="entry name" value="CSAPPISMRASE"/>
</dbReference>
<dbReference type="OrthoDB" id="1658288at2759"/>
<dbReference type="InterPro" id="IPR036388">
    <property type="entry name" value="WH-like_DNA-bd_sf"/>
</dbReference>
<dbReference type="PROSITE" id="PS50207">
    <property type="entry name" value="CASPASE_P10"/>
    <property type="match status" value="1"/>
</dbReference>
<dbReference type="InterPro" id="IPR011029">
    <property type="entry name" value="DEATH-like_dom_sf"/>
</dbReference>
<feature type="domain" description="Death" evidence="12">
    <location>
        <begin position="149"/>
        <end position="212"/>
    </location>
</feature>
<evidence type="ECO:0000256" key="8">
    <source>
        <dbReference type="ARBA" id="ARBA00046368"/>
    </source>
</evidence>
<dbReference type="Gene3D" id="3.40.50.1460">
    <property type="match status" value="1"/>
</dbReference>
<feature type="compositionally biased region" description="Basic and acidic residues" evidence="11">
    <location>
        <begin position="405"/>
        <end position="427"/>
    </location>
</feature>
<evidence type="ECO:0000256" key="7">
    <source>
        <dbReference type="ARBA" id="ARBA00042090"/>
    </source>
</evidence>
<evidence type="ECO:0000259" key="14">
    <source>
        <dbReference type="PROSITE" id="PS50207"/>
    </source>
</evidence>
<dbReference type="GO" id="GO:0006457">
    <property type="term" value="P:protein folding"/>
    <property type="evidence" value="ECO:0007669"/>
    <property type="project" value="InterPro"/>
</dbReference>
<dbReference type="InterPro" id="IPR011600">
    <property type="entry name" value="Pept_C14_caspase"/>
</dbReference>
<dbReference type="InterPro" id="IPR032171">
    <property type="entry name" value="COR-A"/>
</dbReference>
<evidence type="ECO:0000256" key="1">
    <source>
        <dbReference type="ARBA" id="ARBA00004123"/>
    </source>
</evidence>
<dbReference type="InterPro" id="IPR002138">
    <property type="entry name" value="Pept_C14_p10"/>
</dbReference>
<dbReference type="PANTHER" id="PTHR45625">
    <property type="entry name" value="PEPTIDYL-PROLYL CIS-TRANS ISOMERASE-RELATED"/>
    <property type="match status" value="1"/>
</dbReference>
<dbReference type="Gene3D" id="1.10.533.10">
    <property type="entry name" value="Death Domain, Fas"/>
    <property type="match status" value="2"/>
</dbReference>
<feature type="region of interest" description="Disordered" evidence="11">
    <location>
        <begin position="1"/>
        <end position="45"/>
    </location>
</feature>
<dbReference type="SUPFAM" id="SSF52129">
    <property type="entry name" value="Caspase-like"/>
    <property type="match status" value="1"/>
</dbReference>
<dbReference type="PANTHER" id="PTHR45625:SF6">
    <property type="entry name" value="SPLICEOSOME-ASSOCIATED PROTEIN CWC27 HOMOLOG"/>
    <property type="match status" value="1"/>
</dbReference>
<evidence type="ECO:0000256" key="11">
    <source>
        <dbReference type="SAM" id="MobiDB-lite"/>
    </source>
</evidence>
<accession>A0A1X7U9K3</accession>
<dbReference type="InterPro" id="IPR020892">
    <property type="entry name" value="Cyclophilin-type_PPIase_CS"/>
</dbReference>
<evidence type="ECO:0000256" key="3">
    <source>
        <dbReference type="ARBA" id="ARBA00010134"/>
    </source>
</evidence>
<dbReference type="SMART" id="SM00115">
    <property type="entry name" value="CASc"/>
    <property type="match status" value="1"/>
</dbReference>